<reference evidence="2" key="1">
    <citation type="submission" date="2022-11" db="UniProtKB">
        <authorList>
            <consortium name="WormBaseParasite"/>
        </authorList>
    </citation>
    <scope>IDENTIFICATION</scope>
</reference>
<proteinExistence type="predicted"/>
<organism evidence="1 2">
    <name type="scientific">Panagrolaimus davidi</name>
    <dbReference type="NCBI Taxonomy" id="227884"/>
    <lineage>
        <taxon>Eukaryota</taxon>
        <taxon>Metazoa</taxon>
        <taxon>Ecdysozoa</taxon>
        <taxon>Nematoda</taxon>
        <taxon>Chromadorea</taxon>
        <taxon>Rhabditida</taxon>
        <taxon>Tylenchina</taxon>
        <taxon>Panagrolaimomorpha</taxon>
        <taxon>Panagrolaimoidea</taxon>
        <taxon>Panagrolaimidae</taxon>
        <taxon>Panagrolaimus</taxon>
    </lineage>
</organism>
<keyword evidence="1" id="KW-1185">Reference proteome</keyword>
<accession>A0A914PP78</accession>
<dbReference type="WBParaSite" id="PDA_v2.g19857.t1">
    <property type="protein sequence ID" value="PDA_v2.g19857.t1"/>
    <property type="gene ID" value="PDA_v2.g19857"/>
</dbReference>
<evidence type="ECO:0000313" key="1">
    <source>
        <dbReference type="Proteomes" id="UP000887578"/>
    </source>
</evidence>
<sequence>MPELNPDIFQEIVQNNIEAGNRENLIKLMIAGRETLHGVLAHFLKAKCVHLTSSSIEIHWKDCFSSFGGYKVPFDFPFFKPIVKALAQNVTKVKIGYCSDNPIFDFVVSHLITKKLKSVDLSGTLSEHQYCFLEELFSDTLLGHQNCFLEELSLPYRSLIVKNNLSILPETCKILNVFCIDFADILKYKLKR</sequence>
<dbReference type="Proteomes" id="UP000887578">
    <property type="component" value="Unplaced"/>
</dbReference>
<protein>
    <submittedName>
        <fullName evidence="2">Uncharacterized protein</fullName>
    </submittedName>
</protein>
<evidence type="ECO:0000313" key="2">
    <source>
        <dbReference type="WBParaSite" id="PDA_v2.g19857.t1"/>
    </source>
</evidence>
<name>A0A914PP78_9BILA</name>
<dbReference type="AlphaFoldDB" id="A0A914PP78"/>